<dbReference type="Pfam" id="PF05866">
    <property type="entry name" value="RusA"/>
    <property type="match status" value="1"/>
</dbReference>
<dbReference type="GO" id="GO:0000287">
    <property type="term" value="F:magnesium ion binding"/>
    <property type="evidence" value="ECO:0007669"/>
    <property type="project" value="InterPro"/>
</dbReference>
<sequence length="145" mass="15723">MAAQEEAMSMVYFFVPGKVQGKARPRFSSKSGTVYTPGKTKSYERQIAEAYEAQDGPCFEGAVMVVIEAVFSIPKSWTRAKKAEAAAGKLAPGKPDIDNILKVVLDGLNGIAYEDDKQVVLTQCKKVYTATNSLPGLRVYVHSNG</sequence>
<dbReference type="InterPro" id="IPR036614">
    <property type="entry name" value="RusA-like_sf"/>
</dbReference>
<evidence type="ECO:0000313" key="1">
    <source>
        <dbReference type="EMBL" id="DAD86196.1"/>
    </source>
</evidence>
<dbReference type="EMBL" id="BK014996">
    <property type="protein sequence ID" value="DAD86196.1"/>
    <property type="molecule type" value="Genomic_DNA"/>
</dbReference>
<reference evidence="1" key="1">
    <citation type="journal article" date="2021" name="Proc. Natl. Acad. Sci. U.S.A.">
        <title>A Catalog of Tens of Thousands of Viruses from Human Metagenomes Reveals Hidden Associations with Chronic Diseases.</title>
        <authorList>
            <person name="Tisza M.J."/>
            <person name="Buck C.B."/>
        </authorList>
    </citation>
    <scope>NUCLEOTIDE SEQUENCE</scope>
    <source>
        <strain evidence="1">CtUL28</strain>
    </source>
</reference>
<name>A0A8S5MVH1_9CAUD</name>
<protein>
    <submittedName>
        <fullName evidence="1">Endodeoxyribonuclease RusA</fullName>
    </submittedName>
</protein>
<accession>A0A8S5MVH1</accession>
<dbReference type="GO" id="GO:0006281">
    <property type="term" value="P:DNA repair"/>
    <property type="evidence" value="ECO:0007669"/>
    <property type="project" value="InterPro"/>
</dbReference>
<dbReference type="SUPFAM" id="SSF103084">
    <property type="entry name" value="Holliday junction resolvase RusA"/>
    <property type="match status" value="1"/>
</dbReference>
<organism evidence="1">
    <name type="scientific">Caudovirales sp. ctUL28</name>
    <dbReference type="NCBI Taxonomy" id="2826778"/>
    <lineage>
        <taxon>Viruses</taxon>
        <taxon>Duplodnaviria</taxon>
        <taxon>Heunggongvirae</taxon>
        <taxon>Uroviricota</taxon>
        <taxon>Caudoviricetes</taxon>
    </lineage>
</organism>
<dbReference type="GO" id="GO:0006310">
    <property type="term" value="P:DNA recombination"/>
    <property type="evidence" value="ECO:0007669"/>
    <property type="project" value="InterPro"/>
</dbReference>
<dbReference type="InterPro" id="IPR008822">
    <property type="entry name" value="Endonuclease_RusA-like"/>
</dbReference>
<proteinExistence type="predicted"/>
<dbReference type="Gene3D" id="3.30.1330.70">
    <property type="entry name" value="Holliday junction resolvase RusA"/>
    <property type="match status" value="1"/>
</dbReference>